<keyword evidence="2" id="KW-1185">Reference proteome</keyword>
<evidence type="ECO:0000313" key="1">
    <source>
        <dbReference type="EMBL" id="KAG8155691.1"/>
    </source>
</evidence>
<evidence type="ECO:0000313" key="2">
    <source>
        <dbReference type="Proteomes" id="UP000827092"/>
    </source>
</evidence>
<comment type="caution">
    <text evidence="1">The sequence shown here is derived from an EMBL/GenBank/DDBJ whole genome shotgun (WGS) entry which is preliminary data.</text>
</comment>
<protein>
    <submittedName>
        <fullName evidence="1">Uncharacterized protein</fullName>
    </submittedName>
</protein>
<dbReference type="AlphaFoldDB" id="A0AAV6TCS9"/>
<dbReference type="EMBL" id="JAFNEN010007196">
    <property type="protein sequence ID" value="KAG8155691.1"/>
    <property type="molecule type" value="Genomic_DNA"/>
</dbReference>
<proteinExistence type="predicted"/>
<reference evidence="1 2" key="1">
    <citation type="journal article" date="2022" name="Nat. Ecol. Evol.">
        <title>A masculinizing supergene underlies an exaggerated male reproductive morph in a spider.</title>
        <authorList>
            <person name="Hendrickx F."/>
            <person name="De Corte Z."/>
            <person name="Sonet G."/>
            <person name="Van Belleghem S.M."/>
            <person name="Kostlbacher S."/>
            <person name="Vangestel C."/>
        </authorList>
    </citation>
    <scope>NUCLEOTIDE SEQUENCE [LARGE SCALE GENOMIC DNA]</scope>
    <source>
        <strain evidence="1">W744_W776</strain>
    </source>
</reference>
<organism evidence="1 2">
    <name type="scientific">Oedothorax gibbosus</name>
    <dbReference type="NCBI Taxonomy" id="931172"/>
    <lineage>
        <taxon>Eukaryota</taxon>
        <taxon>Metazoa</taxon>
        <taxon>Ecdysozoa</taxon>
        <taxon>Arthropoda</taxon>
        <taxon>Chelicerata</taxon>
        <taxon>Arachnida</taxon>
        <taxon>Araneae</taxon>
        <taxon>Araneomorphae</taxon>
        <taxon>Entelegynae</taxon>
        <taxon>Araneoidea</taxon>
        <taxon>Linyphiidae</taxon>
        <taxon>Erigoninae</taxon>
        <taxon>Oedothorax</taxon>
    </lineage>
</organism>
<dbReference type="Proteomes" id="UP000827092">
    <property type="component" value="Unassembled WGS sequence"/>
</dbReference>
<name>A0AAV6TCS9_9ARAC</name>
<gene>
    <name evidence="1" type="ORF">JTE90_016424</name>
</gene>
<sequence length="153" mass="16746">MIEAFTLETAADMVRPGTKITLSPRFFKGQRAPRKTARTRCFTRTAPFPGRAFPGGKELLKRKIIFPGGPPSTSPIWVALPHLVPKDLSPCPGVGGILTPTPFSVGSGDKPRAVFAFRRGRLASERFSPTPWDRLPHFQLLFKGTLSSFSPQG</sequence>
<accession>A0AAV6TCS9</accession>